<keyword evidence="8" id="KW-1185">Reference proteome</keyword>
<reference evidence="7 8" key="1">
    <citation type="journal article" date="2013" name="Int. J. Syst. Evol. Microbiol.">
        <title>Marinicauda pacifica gen. nov., sp. nov., a prosthecate alphaproteobacterium of the family Hyphomonadaceae isolated from deep seawater.</title>
        <authorList>
            <person name="Zhang X.Y."/>
            <person name="Li G.W."/>
            <person name="Wang C.S."/>
            <person name="Zhang Y.J."/>
            <person name="Xu X.W."/>
            <person name="Li H."/>
            <person name="Liu A."/>
            <person name="Liu C."/>
            <person name="Xie B.B."/>
            <person name="Qin Q.L."/>
            <person name="Xu Z."/>
            <person name="Chen X.L."/>
            <person name="Zhou B.C."/>
            <person name="Zhang Y.Z."/>
        </authorList>
    </citation>
    <scope>NUCLEOTIDE SEQUENCE [LARGE SCALE GENOMIC DNA]</scope>
    <source>
        <strain evidence="7 8">P-1 km-3</strain>
    </source>
</reference>
<dbReference type="OrthoDB" id="7586246at2"/>
<accession>A0A4S2HBF0</accession>
<evidence type="ECO:0000256" key="2">
    <source>
        <dbReference type="ARBA" id="ARBA00022692"/>
    </source>
</evidence>
<evidence type="ECO:0000256" key="4">
    <source>
        <dbReference type="ARBA" id="ARBA00023136"/>
    </source>
</evidence>
<feature type="domain" description="O-antigen ligase-related" evidence="6">
    <location>
        <begin position="208"/>
        <end position="356"/>
    </location>
</feature>
<keyword evidence="2 5" id="KW-0812">Transmembrane</keyword>
<dbReference type="InterPro" id="IPR051533">
    <property type="entry name" value="WaaL-like"/>
</dbReference>
<feature type="transmembrane region" description="Helical" evidence="5">
    <location>
        <begin position="86"/>
        <end position="103"/>
    </location>
</feature>
<dbReference type="Proteomes" id="UP000305451">
    <property type="component" value="Unassembled WGS sequence"/>
</dbReference>
<sequence length="610" mass="65396">MVRFSSSARLVGPGLGLVLLFAASAFAFGADSVAASLVISALILALAGIGLIAGVIYLPRVSFALAGAYLVFLLIAAWRGWLVSGLGEYASLAAAGAVVLMARSGAVKLEQGRRLWSWTLILGGSLALISILQFSVEPAAWFGQTRPFHTNRLTGPFLSANTAATFFAMIALLALASVCQQWRRIEGPGAKRWVETGLAGLTLPLSVSVLALACVLMSASRAGVLLCLGAGCALLIWDTLRQPLKSGKERRSWTPRLTGLGLGLTALVLLLPLTEVLGVRLERVGNDTATRSLMFSAYWDATGYAALFGHGLGGFRFINDLVADAHTAPTLVRQSAAHNVYLQWLLQAGWLGALVMFGTVAGMIASIWAGLARRRRGRTELRAVLAVTVLVAAHGLVDFALEIPGVLWLFAWILGLGLGFARSEREAAASRPAPAWRFLAVQFGFGLLALAVVFGWNGINHARAGQVMGLDEAGLARIAETSHARPGFLARRQALADRALQLGIEPELAASLYEDVLAAEPRDGDNWARLAYARFLAGENAAGVDAALAQSYWRKPYANAAFRRWRLAFASQVWRQLSPSTRAAVLRELRLEPEARRARWMEALVRATPD</sequence>
<dbReference type="EMBL" id="SRXV01000002">
    <property type="protein sequence ID" value="TGY93226.1"/>
    <property type="molecule type" value="Genomic_DNA"/>
</dbReference>
<evidence type="ECO:0000313" key="7">
    <source>
        <dbReference type="EMBL" id="TGY93226.1"/>
    </source>
</evidence>
<evidence type="ECO:0000259" key="6">
    <source>
        <dbReference type="Pfam" id="PF04932"/>
    </source>
</evidence>
<feature type="transmembrane region" description="Helical" evidence="5">
    <location>
        <begin position="407"/>
        <end position="423"/>
    </location>
</feature>
<dbReference type="RefSeq" id="WP_158291263.1">
    <property type="nucleotide sequence ID" value="NZ_BMEI01000002.1"/>
</dbReference>
<comment type="caution">
    <text evidence="7">The sequence shown here is derived from an EMBL/GenBank/DDBJ whole genome shotgun (WGS) entry which is preliminary data.</text>
</comment>
<feature type="transmembrane region" description="Helical" evidence="5">
    <location>
        <begin position="37"/>
        <end position="58"/>
    </location>
</feature>
<dbReference type="GO" id="GO:0016020">
    <property type="term" value="C:membrane"/>
    <property type="evidence" value="ECO:0007669"/>
    <property type="project" value="UniProtKB-SubCell"/>
</dbReference>
<dbReference type="Pfam" id="PF04932">
    <property type="entry name" value="Wzy_C"/>
    <property type="match status" value="1"/>
</dbReference>
<gene>
    <name evidence="7" type="ORF">E5162_09220</name>
</gene>
<feature type="transmembrane region" description="Helical" evidence="5">
    <location>
        <begin position="348"/>
        <end position="371"/>
    </location>
</feature>
<dbReference type="AlphaFoldDB" id="A0A4S2HBF0"/>
<feature type="transmembrane region" description="Helical" evidence="5">
    <location>
        <begin position="257"/>
        <end position="274"/>
    </location>
</feature>
<organism evidence="7 8">
    <name type="scientific">Marinicauda pacifica</name>
    <dbReference type="NCBI Taxonomy" id="1133559"/>
    <lineage>
        <taxon>Bacteria</taxon>
        <taxon>Pseudomonadati</taxon>
        <taxon>Pseudomonadota</taxon>
        <taxon>Alphaproteobacteria</taxon>
        <taxon>Maricaulales</taxon>
        <taxon>Maricaulaceae</taxon>
        <taxon>Marinicauda</taxon>
    </lineage>
</organism>
<evidence type="ECO:0000256" key="1">
    <source>
        <dbReference type="ARBA" id="ARBA00004141"/>
    </source>
</evidence>
<evidence type="ECO:0000256" key="5">
    <source>
        <dbReference type="SAM" id="Phobius"/>
    </source>
</evidence>
<comment type="subcellular location">
    <subcellularLocation>
        <location evidence="1">Membrane</location>
        <topology evidence="1">Multi-pass membrane protein</topology>
    </subcellularLocation>
</comment>
<feature type="transmembrane region" description="Helical" evidence="5">
    <location>
        <begin position="63"/>
        <end position="80"/>
    </location>
</feature>
<evidence type="ECO:0000313" key="8">
    <source>
        <dbReference type="Proteomes" id="UP000305451"/>
    </source>
</evidence>
<feature type="transmembrane region" description="Helical" evidence="5">
    <location>
        <begin position="196"/>
        <end position="213"/>
    </location>
</feature>
<feature type="transmembrane region" description="Helical" evidence="5">
    <location>
        <begin position="156"/>
        <end position="175"/>
    </location>
</feature>
<evidence type="ECO:0000256" key="3">
    <source>
        <dbReference type="ARBA" id="ARBA00022989"/>
    </source>
</evidence>
<proteinExistence type="predicted"/>
<protein>
    <recommendedName>
        <fullName evidence="6">O-antigen ligase-related domain-containing protein</fullName>
    </recommendedName>
</protein>
<dbReference type="PANTHER" id="PTHR37422:SF23">
    <property type="entry name" value="TEICHURONIC ACID BIOSYNTHESIS PROTEIN TUAE"/>
    <property type="match status" value="1"/>
</dbReference>
<feature type="transmembrane region" description="Helical" evidence="5">
    <location>
        <begin position="115"/>
        <end position="136"/>
    </location>
</feature>
<keyword evidence="4 5" id="KW-0472">Membrane</keyword>
<feature type="transmembrane region" description="Helical" evidence="5">
    <location>
        <begin position="435"/>
        <end position="456"/>
    </location>
</feature>
<dbReference type="PANTHER" id="PTHR37422">
    <property type="entry name" value="TEICHURONIC ACID BIOSYNTHESIS PROTEIN TUAE"/>
    <property type="match status" value="1"/>
</dbReference>
<name>A0A4S2HBF0_9PROT</name>
<keyword evidence="3 5" id="KW-1133">Transmembrane helix</keyword>
<dbReference type="InterPro" id="IPR007016">
    <property type="entry name" value="O-antigen_ligase-rel_domated"/>
</dbReference>